<evidence type="ECO:0000313" key="2">
    <source>
        <dbReference type="EMBL" id="KAK1375297.1"/>
    </source>
</evidence>
<feature type="region of interest" description="Disordered" evidence="1">
    <location>
        <begin position="119"/>
        <end position="145"/>
    </location>
</feature>
<dbReference type="EMBL" id="JAUIZM010000007">
    <property type="protein sequence ID" value="KAK1375297.1"/>
    <property type="molecule type" value="Genomic_DNA"/>
</dbReference>
<reference evidence="2" key="2">
    <citation type="submission" date="2023-05" db="EMBL/GenBank/DDBJ databases">
        <authorList>
            <person name="Schelkunov M.I."/>
        </authorList>
    </citation>
    <scope>NUCLEOTIDE SEQUENCE</scope>
    <source>
        <strain evidence="2">Hsosn_3</strain>
        <tissue evidence="2">Leaf</tissue>
    </source>
</reference>
<reference evidence="2" key="1">
    <citation type="submission" date="2023-02" db="EMBL/GenBank/DDBJ databases">
        <title>Genome of toxic invasive species Heracleum sosnowskyi carries increased number of genes despite the absence of recent whole-genome duplications.</title>
        <authorList>
            <person name="Schelkunov M."/>
            <person name="Shtratnikova V."/>
            <person name="Makarenko M."/>
            <person name="Klepikova A."/>
            <person name="Omelchenko D."/>
            <person name="Novikova G."/>
            <person name="Obukhova E."/>
            <person name="Bogdanov V."/>
            <person name="Penin A."/>
            <person name="Logacheva M."/>
        </authorList>
    </citation>
    <scope>NUCLEOTIDE SEQUENCE</scope>
    <source>
        <strain evidence="2">Hsosn_3</strain>
        <tissue evidence="2">Leaf</tissue>
    </source>
</reference>
<organism evidence="2 3">
    <name type="scientific">Heracleum sosnowskyi</name>
    <dbReference type="NCBI Taxonomy" id="360622"/>
    <lineage>
        <taxon>Eukaryota</taxon>
        <taxon>Viridiplantae</taxon>
        <taxon>Streptophyta</taxon>
        <taxon>Embryophyta</taxon>
        <taxon>Tracheophyta</taxon>
        <taxon>Spermatophyta</taxon>
        <taxon>Magnoliopsida</taxon>
        <taxon>eudicotyledons</taxon>
        <taxon>Gunneridae</taxon>
        <taxon>Pentapetalae</taxon>
        <taxon>asterids</taxon>
        <taxon>campanulids</taxon>
        <taxon>Apiales</taxon>
        <taxon>Apiaceae</taxon>
        <taxon>Apioideae</taxon>
        <taxon>apioid superclade</taxon>
        <taxon>Tordylieae</taxon>
        <taxon>Tordyliinae</taxon>
        <taxon>Heracleum</taxon>
    </lineage>
</organism>
<name>A0AAD8HZI5_9APIA</name>
<protein>
    <submittedName>
        <fullName evidence="2">Uncharacterized protein</fullName>
    </submittedName>
</protein>
<proteinExistence type="predicted"/>
<dbReference type="Proteomes" id="UP001237642">
    <property type="component" value="Unassembled WGS sequence"/>
</dbReference>
<evidence type="ECO:0000256" key="1">
    <source>
        <dbReference type="SAM" id="MobiDB-lite"/>
    </source>
</evidence>
<evidence type="ECO:0000313" key="3">
    <source>
        <dbReference type="Proteomes" id="UP001237642"/>
    </source>
</evidence>
<keyword evidence="3" id="KW-1185">Reference proteome</keyword>
<comment type="caution">
    <text evidence="2">The sequence shown here is derived from an EMBL/GenBank/DDBJ whole genome shotgun (WGS) entry which is preliminary data.</text>
</comment>
<sequence>MSLAFRAFRVTPASSFICLYNGRRFYPITGFQMNFGFVNKNNFLRPSGLRFETNQRSSSLKSAQSLACICCDWRIWFSSVAASYGAASSFNYSIGDFENCKRMGGLELKEAANDDGSHTNVGFGHGNSDSRGGGDNSGSDSGGLDDSADWEGVRWFCWRIFQAWTDYNNSTNLISSEAAISRVGSILVNIEGCLKKMAEPNFESCSLRWIIGRGINVGLCSSSANLVLVVLTA</sequence>
<accession>A0AAD8HZI5</accession>
<gene>
    <name evidence="2" type="ORF">POM88_031490</name>
</gene>
<dbReference type="AlphaFoldDB" id="A0AAD8HZI5"/>